<evidence type="ECO:0000256" key="6">
    <source>
        <dbReference type="ARBA" id="ARBA00023157"/>
    </source>
</evidence>
<evidence type="ECO:0000313" key="10">
    <source>
        <dbReference type="RefSeq" id="XP_018555399.1"/>
    </source>
</evidence>
<comment type="subcellular location">
    <subcellularLocation>
        <location evidence="1">Membrane</location>
        <topology evidence="1">Single-pass membrane protein</topology>
    </subcellularLocation>
</comment>
<name>A0AAJ7QGE2_LATCA</name>
<dbReference type="InterPro" id="IPR013783">
    <property type="entry name" value="Ig-like_fold"/>
</dbReference>
<dbReference type="GO" id="GO:0004896">
    <property type="term" value="F:cytokine receptor activity"/>
    <property type="evidence" value="ECO:0007669"/>
    <property type="project" value="TreeGrafter"/>
</dbReference>
<dbReference type="KEGG" id="lcf:108899446"/>
<evidence type="ECO:0000313" key="9">
    <source>
        <dbReference type="Proteomes" id="UP000694890"/>
    </source>
</evidence>
<keyword evidence="5" id="KW-0472">Membrane</keyword>
<protein>
    <submittedName>
        <fullName evidence="10">Interleukin-21 receptor</fullName>
    </submittedName>
</protein>
<dbReference type="AlphaFoldDB" id="A0AAJ7QGE2"/>
<keyword evidence="7 10" id="KW-0675">Receptor</keyword>
<dbReference type="RefSeq" id="XP_018555399.1">
    <property type="nucleotide sequence ID" value="XM_018699883.2"/>
</dbReference>
<organism evidence="9 10">
    <name type="scientific">Lates calcarifer</name>
    <name type="common">Barramundi</name>
    <name type="synonym">Holocentrus calcarifer</name>
    <dbReference type="NCBI Taxonomy" id="8187"/>
    <lineage>
        <taxon>Eukaryota</taxon>
        <taxon>Metazoa</taxon>
        <taxon>Chordata</taxon>
        <taxon>Craniata</taxon>
        <taxon>Vertebrata</taxon>
        <taxon>Euteleostomi</taxon>
        <taxon>Actinopterygii</taxon>
        <taxon>Neopterygii</taxon>
        <taxon>Teleostei</taxon>
        <taxon>Neoteleostei</taxon>
        <taxon>Acanthomorphata</taxon>
        <taxon>Carangaria</taxon>
        <taxon>Carangaria incertae sedis</taxon>
        <taxon>Centropomidae</taxon>
        <taxon>Lates</taxon>
    </lineage>
</organism>
<keyword evidence="4" id="KW-1133">Transmembrane helix</keyword>
<gene>
    <name evidence="10" type="primary">LOC108899446</name>
</gene>
<feature type="chain" id="PRO_5042514543" evidence="8">
    <location>
        <begin position="22"/>
        <end position="453"/>
    </location>
</feature>
<evidence type="ECO:0000256" key="5">
    <source>
        <dbReference type="ARBA" id="ARBA00023136"/>
    </source>
</evidence>
<sequence length="453" mass="50585">MRCPQLLFVCWCSSILAVTSCIRVDGYSCVSDFWKIVTCVLNITGNTVGQSSNTTYNLKFIDVGAYPIDGNTTCPLVLMNNSYRADCKVVQSVFSIHNKFDIYICTKSGCHILVSRYSASEHIQLESPNKPVVQETPEAFNITWNSSYEGHRYFRNNLFYELLLQKSQSSWSQLLNSREKLISIQKSQLDASATYCIKVRSQPNAKDGYKGKWTEWSPQECWKDNVQEAFLEQENISVTLTKSLGPVCLAVGVLLFVFYSPAARMKIKTLSHTPSPAPFFQPLFQQHEGNMKEWFSPQGKVALTYKTEEILITDDVIVELKPITKEPEDNQDFHNPSVMQLAFSQCQTSYVGLPGMLEPPQPITMVCPGDTSYTQLPCSVWGIGEVQVVSSPPQDVLDISHTDSGCSCEDLTQSTECSLPNSPVDDGSPHCFSNDYCILNKTAEGVVPVLVSK</sequence>
<keyword evidence="2" id="KW-0812">Transmembrane</keyword>
<evidence type="ECO:0000256" key="8">
    <source>
        <dbReference type="SAM" id="SignalP"/>
    </source>
</evidence>
<evidence type="ECO:0000256" key="2">
    <source>
        <dbReference type="ARBA" id="ARBA00022692"/>
    </source>
</evidence>
<evidence type="ECO:0000256" key="1">
    <source>
        <dbReference type="ARBA" id="ARBA00004167"/>
    </source>
</evidence>
<evidence type="ECO:0000256" key="3">
    <source>
        <dbReference type="ARBA" id="ARBA00022729"/>
    </source>
</evidence>
<keyword evidence="6" id="KW-1015">Disulfide bond</keyword>
<dbReference type="PANTHER" id="PTHR23037:SF35">
    <property type="entry name" value="FIBRONECTIN TYPE-III DOMAIN-CONTAINING PROTEIN"/>
    <property type="match status" value="1"/>
</dbReference>
<evidence type="ECO:0000256" key="7">
    <source>
        <dbReference type="ARBA" id="ARBA00023170"/>
    </source>
</evidence>
<reference evidence="10" key="1">
    <citation type="submission" date="2025-08" db="UniProtKB">
        <authorList>
            <consortium name="RefSeq"/>
        </authorList>
    </citation>
    <scope>IDENTIFICATION</scope>
    <source>
        <tissue evidence="10">Brain</tissue>
    </source>
</reference>
<proteinExistence type="predicted"/>
<dbReference type="GO" id="GO:0009897">
    <property type="term" value="C:external side of plasma membrane"/>
    <property type="evidence" value="ECO:0007669"/>
    <property type="project" value="TreeGrafter"/>
</dbReference>
<evidence type="ECO:0000256" key="4">
    <source>
        <dbReference type="ARBA" id="ARBA00022989"/>
    </source>
</evidence>
<feature type="signal peptide" evidence="8">
    <location>
        <begin position="1"/>
        <end position="21"/>
    </location>
</feature>
<dbReference type="SUPFAM" id="SSF49265">
    <property type="entry name" value="Fibronectin type III"/>
    <property type="match status" value="1"/>
</dbReference>
<dbReference type="Gene3D" id="2.60.40.10">
    <property type="entry name" value="Immunoglobulins"/>
    <property type="match status" value="1"/>
</dbReference>
<dbReference type="GeneID" id="108899446"/>
<dbReference type="PANTHER" id="PTHR23037">
    <property type="entry name" value="CYTOKINE RECEPTOR"/>
    <property type="match status" value="1"/>
</dbReference>
<dbReference type="PROSITE" id="PS51257">
    <property type="entry name" value="PROKAR_LIPOPROTEIN"/>
    <property type="match status" value="1"/>
</dbReference>
<keyword evidence="3 8" id="KW-0732">Signal</keyword>
<accession>A0AAJ7QGE2</accession>
<dbReference type="Proteomes" id="UP000694890">
    <property type="component" value="Linkage group LG15"/>
</dbReference>
<dbReference type="InterPro" id="IPR036116">
    <property type="entry name" value="FN3_sf"/>
</dbReference>